<accession>A0A9P7VIQ4</accession>
<dbReference type="Proteomes" id="UP000812287">
    <property type="component" value="Unassembled WGS sequence"/>
</dbReference>
<proteinExistence type="predicted"/>
<protein>
    <submittedName>
        <fullName evidence="2">Uncharacterized protein</fullName>
    </submittedName>
</protein>
<organism evidence="2 3">
    <name type="scientific">Guyanagaster necrorhizus</name>
    <dbReference type="NCBI Taxonomy" id="856835"/>
    <lineage>
        <taxon>Eukaryota</taxon>
        <taxon>Fungi</taxon>
        <taxon>Dikarya</taxon>
        <taxon>Basidiomycota</taxon>
        <taxon>Agaricomycotina</taxon>
        <taxon>Agaricomycetes</taxon>
        <taxon>Agaricomycetidae</taxon>
        <taxon>Agaricales</taxon>
        <taxon>Marasmiineae</taxon>
        <taxon>Physalacriaceae</taxon>
        <taxon>Guyanagaster</taxon>
    </lineage>
</organism>
<feature type="region of interest" description="Disordered" evidence="1">
    <location>
        <begin position="26"/>
        <end position="54"/>
    </location>
</feature>
<evidence type="ECO:0000313" key="2">
    <source>
        <dbReference type="EMBL" id="KAG7441811.1"/>
    </source>
</evidence>
<comment type="caution">
    <text evidence="2">The sequence shown here is derived from an EMBL/GenBank/DDBJ whole genome shotgun (WGS) entry which is preliminary data.</text>
</comment>
<gene>
    <name evidence="2" type="ORF">BT62DRAFT_1011110</name>
</gene>
<evidence type="ECO:0000313" key="3">
    <source>
        <dbReference type="Proteomes" id="UP000812287"/>
    </source>
</evidence>
<keyword evidence="3" id="KW-1185">Reference proteome</keyword>
<name>A0A9P7VIQ4_9AGAR</name>
<sequence>MSKRGHSPSFNRDFPCLSYQPGIHHLAREAPARDNLPPPTSGVPRTGFPPPSFF</sequence>
<dbReference type="AlphaFoldDB" id="A0A9P7VIQ4"/>
<dbReference type="EMBL" id="MU250556">
    <property type="protein sequence ID" value="KAG7441811.1"/>
    <property type="molecule type" value="Genomic_DNA"/>
</dbReference>
<dbReference type="RefSeq" id="XP_043035311.1">
    <property type="nucleotide sequence ID" value="XM_043177741.1"/>
</dbReference>
<evidence type="ECO:0000256" key="1">
    <source>
        <dbReference type="SAM" id="MobiDB-lite"/>
    </source>
</evidence>
<feature type="compositionally biased region" description="Pro residues" evidence="1">
    <location>
        <begin position="36"/>
        <end position="54"/>
    </location>
</feature>
<reference evidence="2" key="1">
    <citation type="submission" date="2020-11" db="EMBL/GenBank/DDBJ databases">
        <title>Adaptations for nitrogen fixation in a non-lichenized fungal sporocarp promotes dispersal by wood-feeding termites.</title>
        <authorList>
            <consortium name="DOE Joint Genome Institute"/>
            <person name="Koch R.A."/>
            <person name="Yoon G."/>
            <person name="Arayal U."/>
            <person name="Lail K."/>
            <person name="Amirebrahimi M."/>
            <person name="Labutti K."/>
            <person name="Lipzen A."/>
            <person name="Riley R."/>
            <person name="Barry K."/>
            <person name="Henrissat B."/>
            <person name="Grigoriev I.V."/>
            <person name="Herr J.R."/>
            <person name="Aime M.C."/>
        </authorList>
    </citation>
    <scope>NUCLEOTIDE SEQUENCE</scope>
    <source>
        <strain evidence="2">MCA 3950</strain>
    </source>
</reference>
<dbReference type="GeneID" id="66100028"/>